<keyword evidence="3" id="KW-1185">Reference proteome</keyword>
<feature type="domain" description="CheW-like" evidence="1">
    <location>
        <begin position="1"/>
        <end position="130"/>
    </location>
</feature>
<dbReference type="SUPFAM" id="SSF50341">
    <property type="entry name" value="CheW-like"/>
    <property type="match status" value="1"/>
</dbReference>
<proteinExistence type="predicted"/>
<organism evidence="2 3">
    <name type="scientific">Deferribacter desulfuricans (strain DSM 14783 / JCM 11476 / NBRC 101012 / SSM1)</name>
    <dbReference type="NCBI Taxonomy" id="639282"/>
    <lineage>
        <taxon>Bacteria</taxon>
        <taxon>Pseudomonadati</taxon>
        <taxon>Deferribacterota</taxon>
        <taxon>Deferribacteres</taxon>
        <taxon>Deferribacterales</taxon>
        <taxon>Deferribacteraceae</taxon>
        <taxon>Deferribacter</taxon>
    </lineage>
</organism>
<dbReference type="RefSeq" id="WP_013008702.1">
    <property type="nucleotide sequence ID" value="NC_013939.1"/>
</dbReference>
<dbReference type="InterPro" id="IPR036061">
    <property type="entry name" value="CheW-like_dom_sf"/>
</dbReference>
<dbReference type="Gene3D" id="2.40.50.180">
    <property type="entry name" value="CheA-289, Domain 4"/>
    <property type="match status" value="1"/>
</dbReference>
<name>D3P9R7_DEFDS</name>
<dbReference type="Proteomes" id="UP000001520">
    <property type="component" value="Chromosome"/>
</dbReference>
<dbReference type="AlphaFoldDB" id="D3P9R7"/>
<dbReference type="STRING" id="639282.DEFDS_2006"/>
<dbReference type="PROSITE" id="PS50851">
    <property type="entry name" value="CHEW"/>
    <property type="match status" value="1"/>
</dbReference>
<reference evidence="2 3" key="1">
    <citation type="journal article" date="2010" name="DNA Res.">
        <title>Bacterial lifestyle in a deep-sea hydrothermal vent chimney revealed by the genome sequence of the thermophilic bacterium Deferribacter desulfuricans SSM1.</title>
        <authorList>
            <person name="Takaki Y."/>
            <person name="Shimamura S."/>
            <person name="Nakagawa S."/>
            <person name="Fukuhara Y."/>
            <person name="Horikawa H."/>
            <person name="Ankai A."/>
            <person name="Harada T."/>
            <person name="Hosoyama A."/>
            <person name="Oguchi A."/>
            <person name="Fukui S."/>
            <person name="Fujita N."/>
            <person name="Takami H."/>
            <person name="Takai K."/>
        </authorList>
    </citation>
    <scope>NUCLEOTIDE SEQUENCE [LARGE SCALE GENOMIC DNA]</scope>
    <source>
        <strain evidence="3">DSM 14783 / JCM 11476 / NBRC 101012 / SSM1</strain>
    </source>
</reference>
<sequence>MFLLFDYNQKTLAVNLYDVKNIVLTEDIYPLPFIGNILLGLVNIKGELLPVFNLNTIFKDNFISASKKLISFQNGYNFLIPSDGKIFIENEPGEKIETNLENEFIKANYKCNRKIINLLNLNKIKDQINNTLLKEAK</sequence>
<dbReference type="Pfam" id="PF01584">
    <property type="entry name" value="CheW"/>
    <property type="match status" value="1"/>
</dbReference>
<dbReference type="Gene3D" id="2.30.30.40">
    <property type="entry name" value="SH3 Domains"/>
    <property type="match status" value="1"/>
</dbReference>
<evidence type="ECO:0000259" key="1">
    <source>
        <dbReference type="PROSITE" id="PS50851"/>
    </source>
</evidence>
<evidence type="ECO:0000313" key="2">
    <source>
        <dbReference type="EMBL" id="BAI81457.1"/>
    </source>
</evidence>
<dbReference type="GO" id="GO:0006935">
    <property type="term" value="P:chemotaxis"/>
    <property type="evidence" value="ECO:0007669"/>
    <property type="project" value="InterPro"/>
</dbReference>
<dbReference type="GO" id="GO:0007165">
    <property type="term" value="P:signal transduction"/>
    <property type="evidence" value="ECO:0007669"/>
    <property type="project" value="InterPro"/>
</dbReference>
<dbReference type="HOGENOM" id="CLU_1861895_0_0_0"/>
<protein>
    <recommendedName>
        <fullName evidence="1">CheW-like domain-containing protein</fullName>
    </recommendedName>
</protein>
<evidence type="ECO:0000313" key="3">
    <source>
        <dbReference type="Proteomes" id="UP000001520"/>
    </source>
</evidence>
<dbReference type="InterPro" id="IPR002545">
    <property type="entry name" value="CheW-lke_dom"/>
</dbReference>
<dbReference type="KEGG" id="ddf:DEFDS_2006"/>
<dbReference type="eggNOG" id="COG0835">
    <property type="taxonomic scope" value="Bacteria"/>
</dbReference>
<accession>D3P9R7</accession>
<gene>
    <name evidence="2" type="ordered locus">DEFDS_2006</name>
</gene>
<dbReference type="EMBL" id="AP011529">
    <property type="protein sequence ID" value="BAI81457.1"/>
    <property type="molecule type" value="Genomic_DNA"/>
</dbReference>